<sequence>AFLSQKNMANNPSNPKKNTENNKASEPKNWILSAAMAAGIAGAAVAGKKLLEIALVNGMNGCDFIPFPLKSKTKKEEGC</sequence>
<evidence type="ECO:0000313" key="2">
    <source>
        <dbReference type="EMBL" id="MCI67447.1"/>
    </source>
</evidence>
<protein>
    <submittedName>
        <fullName evidence="2">Uncharacterized protein</fullName>
    </submittedName>
</protein>
<proteinExistence type="predicted"/>
<feature type="compositionally biased region" description="Basic and acidic residues" evidence="1">
    <location>
        <begin position="17"/>
        <end position="26"/>
    </location>
</feature>
<reference evidence="2 3" key="1">
    <citation type="journal article" date="2018" name="Front. Plant Sci.">
        <title>Red Clover (Trifolium pratense) and Zigzag Clover (T. medium) - A Picture of Genomic Similarities and Differences.</title>
        <authorList>
            <person name="Dluhosova J."/>
            <person name="Istvanek J."/>
            <person name="Nedelnik J."/>
            <person name="Repkova J."/>
        </authorList>
    </citation>
    <scope>NUCLEOTIDE SEQUENCE [LARGE SCALE GENOMIC DNA]</scope>
    <source>
        <strain evidence="3">cv. 10/8</strain>
        <tissue evidence="2">Leaf</tissue>
    </source>
</reference>
<feature type="region of interest" description="Disordered" evidence="1">
    <location>
        <begin position="1"/>
        <end position="26"/>
    </location>
</feature>
<dbReference type="EMBL" id="LXQA010717245">
    <property type="protein sequence ID" value="MCI67447.1"/>
    <property type="molecule type" value="Genomic_DNA"/>
</dbReference>
<name>A0A392U409_9FABA</name>
<keyword evidence="3" id="KW-1185">Reference proteome</keyword>
<accession>A0A392U409</accession>
<evidence type="ECO:0000313" key="3">
    <source>
        <dbReference type="Proteomes" id="UP000265520"/>
    </source>
</evidence>
<comment type="caution">
    <text evidence="2">The sequence shown here is derived from an EMBL/GenBank/DDBJ whole genome shotgun (WGS) entry which is preliminary data.</text>
</comment>
<dbReference type="Proteomes" id="UP000265520">
    <property type="component" value="Unassembled WGS sequence"/>
</dbReference>
<organism evidence="2 3">
    <name type="scientific">Trifolium medium</name>
    <dbReference type="NCBI Taxonomy" id="97028"/>
    <lineage>
        <taxon>Eukaryota</taxon>
        <taxon>Viridiplantae</taxon>
        <taxon>Streptophyta</taxon>
        <taxon>Embryophyta</taxon>
        <taxon>Tracheophyta</taxon>
        <taxon>Spermatophyta</taxon>
        <taxon>Magnoliopsida</taxon>
        <taxon>eudicotyledons</taxon>
        <taxon>Gunneridae</taxon>
        <taxon>Pentapetalae</taxon>
        <taxon>rosids</taxon>
        <taxon>fabids</taxon>
        <taxon>Fabales</taxon>
        <taxon>Fabaceae</taxon>
        <taxon>Papilionoideae</taxon>
        <taxon>50 kb inversion clade</taxon>
        <taxon>NPAAA clade</taxon>
        <taxon>Hologalegina</taxon>
        <taxon>IRL clade</taxon>
        <taxon>Trifolieae</taxon>
        <taxon>Trifolium</taxon>
    </lineage>
</organism>
<evidence type="ECO:0000256" key="1">
    <source>
        <dbReference type="SAM" id="MobiDB-lite"/>
    </source>
</evidence>
<feature type="non-terminal residue" evidence="2">
    <location>
        <position position="1"/>
    </location>
</feature>
<feature type="compositionally biased region" description="Polar residues" evidence="1">
    <location>
        <begin position="1"/>
        <end position="16"/>
    </location>
</feature>
<dbReference type="AlphaFoldDB" id="A0A392U409"/>